<dbReference type="GO" id="GO:0016020">
    <property type="term" value="C:membrane"/>
    <property type="evidence" value="ECO:0007669"/>
    <property type="project" value="UniProtKB-SubCell"/>
</dbReference>
<evidence type="ECO:0000256" key="6">
    <source>
        <dbReference type="ARBA" id="ARBA00023002"/>
    </source>
</evidence>
<comment type="caution">
    <text evidence="11">The sequence shown here is derived from an EMBL/GenBank/DDBJ whole genome shotgun (WGS) entry which is preliminary data.</text>
</comment>
<evidence type="ECO:0000256" key="1">
    <source>
        <dbReference type="ARBA" id="ARBA00001971"/>
    </source>
</evidence>
<evidence type="ECO:0000256" key="10">
    <source>
        <dbReference type="SAM" id="Phobius"/>
    </source>
</evidence>
<feature type="transmembrane region" description="Helical" evidence="10">
    <location>
        <begin position="16"/>
        <end position="36"/>
    </location>
</feature>
<dbReference type="InterPro" id="IPR036396">
    <property type="entry name" value="Cyt_P450_sf"/>
</dbReference>
<keyword evidence="7" id="KW-0408">Iron</keyword>
<protein>
    <submittedName>
        <fullName evidence="11">Cytochrome p450</fullName>
    </submittedName>
</protein>
<evidence type="ECO:0000313" key="11">
    <source>
        <dbReference type="EMBL" id="KAF5194328.1"/>
    </source>
</evidence>
<dbReference type="Gene3D" id="1.10.630.10">
    <property type="entry name" value="Cytochrome P450"/>
    <property type="match status" value="1"/>
</dbReference>
<name>A0A7J6WBT4_THATH</name>
<dbReference type="EMBL" id="JABWDY010018863">
    <property type="protein sequence ID" value="KAF5194328.1"/>
    <property type="molecule type" value="Genomic_DNA"/>
</dbReference>
<evidence type="ECO:0000256" key="3">
    <source>
        <dbReference type="ARBA" id="ARBA00010617"/>
    </source>
</evidence>
<dbReference type="GO" id="GO:0044550">
    <property type="term" value="P:secondary metabolite biosynthetic process"/>
    <property type="evidence" value="ECO:0007669"/>
    <property type="project" value="UniProtKB-ARBA"/>
</dbReference>
<comment type="similarity">
    <text evidence="3">Belongs to the cytochrome P450 family.</text>
</comment>
<evidence type="ECO:0000256" key="8">
    <source>
        <dbReference type="ARBA" id="ARBA00023033"/>
    </source>
</evidence>
<dbReference type="SUPFAM" id="SSF48264">
    <property type="entry name" value="Cytochrome P450"/>
    <property type="match status" value="1"/>
</dbReference>
<dbReference type="PRINTS" id="PR00463">
    <property type="entry name" value="EP450I"/>
</dbReference>
<evidence type="ECO:0000256" key="9">
    <source>
        <dbReference type="ARBA" id="ARBA00023136"/>
    </source>
</evidence>
<keyword evidence="9 10" id="KW-0472">Membrane</keyword>
<evidence type="ECO:0000313" key="12">
    <source>
        <dbReference type="Proteomes" id="UP000554482"/>
    </source>
</evidence>
<keyword evidence="12" id="KW-1185">Reference proteome</keyword>
<reference evidence="11 12" key="1">
    <citation type="submission" date="2020-06" db="EMBL/GenBank/DDBJ databases">
        <title>Transcriptomic and genomic resources for Thalictrum thalictroides and T. hernandezii: Facilitating candidate gene discovery in an emerging model plant lineage.</title>
        <authorList>
            <person name="Arias T."/>
            <person name="Riano-Pachon D.M."/>
            <person name="Di Stilio V.S."/>
        </authorList>
    </citation>
    <scope>NUCLEOTIDE SEQUENCE [LARGE SCALE GENOMIC DNA]</scope>
    <source>
        <strain evidence="12">cv. WT478/WT964</strain>
        <tissue evidence="11">Leaves</tissue>
    </source>
</reference>
<keyword evidence="10" id="KW-0812">Transmembrane</keyword>
<gene>
    <name evidence="11" type="ORF">FRX31_016084</name>
</gene>
<keyword evidence="5" id="KW-0479">Metal-binding</keyword>
<feature type="non-terminal residue" evidence="11">
    <location>
        <position position="240"/>
    </location>
</feature>
<evidence type="ECO:0000256" key="2">
    <source>
        <dbReference type="ARBA" id="ARBA00004370"/>
    </source>
</evidence>
<keyword evidence="6" id="KW-0560">Oxidoreductase</keyword>
<keyword evidence="4" id="KW-0349">Heme</keyword>
<organism evidence="11 12">
    <name type="scientific">Thalictrum thalictroides</name>
    <name type="common">Rue-anemone</name>
    <name type="synonym">Anemone thalictroides</name>
    <dbReference type="NCBI Taxonomy" id="46969"/>
    <lineage>
        <taxon>Eukaryota</taxon>
        <taxon>Viridiplantae</taxon>
        <taxon>Streptophyta</taxon>
        <taxon>Embryophyta</taxon>
        <taxon>Tracheophyta</taxon>
        <taxon>Spermatophyta</taxon>
        <taxon>Magnoliopsida</taxon>
        <taxon>Ranunculales</taxon>
        <taxon>Ranunculaceae</taxon>
        <taxon>Thalictroideae</taxon>
        <taxon>Thalictrum</taxon>
    </lineage>
</organism>
<keyword evidence="8" id="KW-0503">Monooxygenase</keyword>
<evidence type="ECO:0000256" key="7">
    <source>
        <dbReference type="ARBA" id="ARBA00023004"/>
    </source>
</evidence>
<comment type="subcellular location">
    <subcellularLocation>
        <location evidence="2">Membrane</location>
    </subcellularLocation>
</comment>
<dbReference type="InterPro" id="IPR002401">
    <property type="entry name" value="Cyt_P450_E_grp-I"/>
</dbReference>
<dbReference type="GO" id="GO:0016705">
    <property type="term" value="F:oxidoreductase activity, acting on paired donors, with incorporation or reduction of molecular oxygen"/>
    <property type="evidence" value="ECO:0007669"/>
    <property type="project" value="InterPro"/>
</dbReference>
<dbReference type="OrthoDB" id="1470350at2759"/>
<dbReference type="PANTHER" id="PTHR47943">
    <property type="entry name" value="CYTOCHROME P450 93A3-LIKE"/>
    <property type="match status" value="1"/>
</dbReference>
<dbReference type="InterPro" id="IPR001128">
    <property type="entry name" value="Cyt_P450"/>
</dbReference>
<sequence>MWLKKKQDNKSRTMEFSFVMMLFALLAGLFSFYYLLTLRSKNGRVLPPSPLGLPLLGHLHMLGELPHRNLSQLAKKYGPIMSIRLGLVPAVVVTSPEAAELFLKTHDVVFASRPKIQVADVLSYGQKNLAFAQYGPYWRKIRKLCTIELLSSSKIELFKPSRKEELFKFVKLMKSASESHSVVDVTAKIESLIENVTYGMICGSKDERFNIMPSLQEGLKLAGNFNVGDFIPWLAKFDLQ</sequence>
<keyword evidence="10" id="KW-1133">Transmembrane helix</keyword>
<evidence type="ECO:0000256" key="4">
    <source>
        <dbReference type="ARBA" id="ARBA00022617"/>
    </source>
</evidence>
<dbReference type="GO" id="GO:0005506">
    <property type="term" value="F:iron ion binding"/>
    <property type="evidence" value="ECO:0007669"/>
    <property type="project" value="InterPro"/>
</dbReference>
<evidence type="ECO:0000256" key="5">
    <source>
        <dbReference type="ARBA" id="ARBA00022723"/>
    </source>
</evidence>
<dbReference type="GO" id="GO:0020037">
    <property type="term" value="F:heme binding"/>
    <property type="evidence" value="ECO:0007669"/>
    <property type="project" value="InterPro"/>
</dbReference>
<dbReference type="Proteomes" id="UP000554482">
    <property type="component" value="Unassembled WGS sequence"/>
</dbReference>
<accession>A0A7J6WBT4</accession>
<dbReference type="AlphaFoldDB" id="A0A7J6WBT4"/>
<dbReference type="GO" id="GO:0004497">
    <property type="term" value="F:monooxygenase activity"/>
    <property type="evidence" value="ECO:0007669"/>
    <property type="project" value="UniProtKB-KW"/>
</dbReference>
<proteinExistence type="inferred from homology"/>
<comment type="cofactor">
    <cofactor evidence="1">
        <name>heme</name>
        <dbReference type="ChEBI" id="CHEBI:30413"/>
    </cofactor>
</comment>
<dbReference type="Pfam" id="PF00067">
    <property type="entry name" value="p450"/>
    <property type="match status" value="1"/>
</dbReference>
<dbReference type="PANTHER" id="PTHR47943:SF9">
    <property type="entry name" value="CYTOCHROME P450"/>
    <property type="match status" value="1"/>
</dbReference>